<dbReference type="EMBL" id="JXLN01002368">
    <property type="protein sequence ID" value="KPM02601.1"/>
    <property type="molecule type" value="Genomic_DNA"/>
</dbReference>
<dbReference type="Proteomes" id="UP000616769">
    <property type="component" value="Unassembled WGS sequence"/>
</dbReference>
<dbReference type="VEuPathDB" id="VectorBase:SSCA004834"/>
<organism evidence="1 2">
    <name type="scientific">Sarcoptes scabiei</name>
    <name type="common">Itch mite</name>
    <name type="synonym">Acarus scabiei</name>
    <dbReference type="NCBI Taxonomy" id="52283"/>
    <lineage>
        <taxon>Eukaryota</taxon>
        <taxon>Metazoa</taxon>
        <taxon>Ecdysozoa</taxon>
        <taxon>Arthropoda</taxon>
        <taxon>Chelicerata</taxon>
        <taxon>Arachnida</taxon>
        <taxon>Acari</taxon>
        <taxon>Acariformes</taxon>
        <taxon>Sarcoptiformes</taxon>
        <taxon>Astigmata</taxon>
        <taxon>Psoroptidia</taxon>
        <taxon>Sarcoptoidea</taxon>
        <taxon>Sarcoptidae</taxon>
        <taxon>Sarcoptinae</taxon>
        <taxon>Sarcoptes</taxon>
    </lineage>
</organism>
<dbReference type="AlphaFoldDB" id="A0A131ZVF6"/>
<name>A0A131ZVF6_SARSC</name>
<protein>
    <submittedName>
        <fullName evidence="1">Uncharacterized protein</fullName>
    </submittedName>
</protein>
<proteinExistence type="predicted"/>
<reference evidence="1 2" key="1">
    <citation type="journal article" date="2015" name="Parasit. Vectors">
        <title>Draft genome of the scabies mite.</title>
        <authorList>
            <person name="Rider S.D.Jr."/>
            <person name="Morgan M.S."/>
            <person name="Arlian L.G."/>
        </authorList>
    </citation>
    <scope>NUCLEOTIDE SEQUENCE [LARGE SCALE GENOMIC DNA]</scope>
    <source>
        <strain evidence="1">Arlian Lab</strain>
    </source>
</reference>
<sequence>MPHKPGSFPCQNISPYRNESVSDSVKILGKKMTLKSTKLKSFAIRFYKFPNDLNLLIRDQLYLFPSDPNQIFYGDKER</sequence>
<evidence type="ECO:0000313" key="1">
    <source>
        <dbReference type="EMBL" id="KPM02601.1"/>
    </source>
</evidence>
<gene>
    <name evidence="1" type="ORF">QR98_0010170</name>
</gene>
<comment type="caution">
    <text evidence="1">The sequence shown here is derived from an EMBL/GenBank/DDBJ whole genome shotgun (WGS) entry which is preliminary data.</text>
</comment>
<evidence type="ECO:0000313" key="2">
    <source>
        <dbReference type="Proteomes" id="UP000616769"/>
    </source>
</evidence>
<accession>A0A131ZVF6</accession>